<dbReference type="InterPro" id="IPR006311">
    <property type="entry name" value="TAT_signal"/>
</dbReference>
<evidence type="ECO:0000256" key="6">
    <source>
        <dbReference type="RuleBase" id="RU361140"/>
    </source>
</evidence>
<feature type="chain" id="PRO_5011683631" description="Beta-lactamase" evidence="7">
    <location>
        <begin position="37"/>
        <end position="309"/>
    </location>
</feature>
<reference evidence="9 10" key="1">
    <citation type="submission" date="2016-10" db="EMBL/GenBank/DDBJ databases">
        <authorList>
            <person name="de Groot N.N."/>
        </authorList>
    </citation>
    <scope>NUCLEOTIDE SEQUENCE [LARGE SCALE GENOMIC DNA]</scope>
    <source>
        <strain evidence="9 10">CGMCC 4.1859</strain>
    </source>
</reference>
<evidence type="ECO:0000256" key="2">
    <source>
        <dbReference type="ARBA" id="ARBA00012865"/>
    </source>
</evidence>
<dbReference type="EMBL" id="FNAX01000002">
    <property type="protein sequence ID" value="SDE48844.1"/>
    <property type="molecule type" value="Genomic_DNA"/>
</dbReference>
<dbReference type="GO" id="GO:0046677">
    <property type="term" value="P:response to antibiotic"/>
    <property type="evidence" value="ECO:0007669"/>
    <property type="project" value="UniProtKB-UniRule"/>
</dbReference>
<dbReference type="Proteomes" id="UP000198614">
    <property type="component" value="Unassembled WGS sequence"/>
</dbReference>
<evidence type="ECO:0000256" key="3">
    <source>
        <dbReference type="ARBA" id="ARBA00018879"/>
    </source>
</evidence>
<feature type="domain" description="Beta-lactamase class A catalytic" evidence="8">
    <location>
        <begin position="61"/>
        <end position="282"/>
    </location>
</feature>
<keyword evidence="5 6" id="KW-0046">Antibiotic resistance</keyword>
<dbReference type="InterPro" id="IPR023650">
    <property type="entry name" value="Beta-lactam_class-A_AS"/>
</dbReference>
<comment type="catalytic activity">
    <reaction evidence="6">
        <text>a beta-lactam + H2O = a substituted beta-amino acid</text>
        <dbReference type="Rhea" id="RHEA:20401"/>
        <dbReference type="ChEBI" id="CHEBI:15377"/>
        <dbReference type="ChEBI" id="CHEBI:35627"/>
        <dbReference type="ChEBI" id="CHEBI:140347"/>
        <dbReference type="EC" id="3.5.2.6"/>
    </reaction>
</comment>
<dbReference type="AlphaFoldDB" id="A0A1G7DB66"/>
<dbReference type="Gene3D" id="3.40.710.10">
    <property type="entry name" value="DD-peptidase/beta-lactamase superfamily"/>
    <property type="match status" value="1"/>
</dbReference>
<evidence type="ECO:0000313" key="9">
    <source>
        <dbReference type="EMBL" id="SDE48844.1"/>
    </source>
</evidence>
<feature type="signal peptide" evidence="7">
    <location>
        <begin position="1"/>
        <end position="36"/>
    </location>
</feature>
<evidence type="ECO:0000256" key="1">
    <source>
        <dbReference type="ARBA" id="ARBA00009009"/>
    </source>
</evidence>
<protein>
    <recommendedName>
        <fullName evidence="3 6">Beta-lactamase</fullName>
        <ecNumber evidence="2 6">3.5.2.6</ecNumber>
    </recommendedName>
</protein>
<evidence type="ECO:0000313" key="10">
    <source>
        <dbReference type="Proteomes" id="UP000198614"/>
    </source>
</evidence>
<dbReference type="EC" id="3.5.2.6" evidence="2 6"/>
<dbReference type="GO" id="GO:0030655">
    <property type="term" value="P:beta-lactam antibiotic catabolic process"/>
    <property type="evidence" value="ECO:0007669"/>
    <property type="project" value="InterPro"/>
</dbReference>
<organism evidence="9 10">
    <name type="scientific">Streptomyces griseoaurantiacus</name>
    <dbReference type="NCBI Taxonomy" id="68213"/>
    <lineage>
        <taxon>Bacteria</taxon>
        <taxon>Bacillati</taxon>
        <taxon>Actinomycetota</taxon>
        <taxon>Actinomycetes</taxon>
        <taxon>Kitasatosporales</taxon>
        <taxon>Streptomycetaceae</taxon>
        <taxon>Streptomyces</taxon>
        <taxon>Streptomyces aurantiacus group</taxon>
    </lineage>
</organism>
<dbReference type="InterPro" id="IPR000871">
    <property type="entry name" value="Beta-lactam_class-A"/>
</dbReference>
<dbReference type="OrthoDB" id="9784149at2"/>
<dbReference type="InterPro" id="IPR045155">
    <property type="entry name" value="Beta-lactam_cat"/>
</dbReference>
<dbReference type="PANTHER" id="PTHR35333:SF3">
    <property type="entry name" value="BETA-LACTAMASE-TYPE TRANSPEPTIDASE FOLD CONTAINING PROTEIN"/>
    <property type="match status" value="1"/>
</dbReference>
<name>A0A1G7DB66_9ACTN</name>
<proteinExistence type="inferred from homology"/>
<gene>
    <name evidence="9" type="ORF">SAMN05216260_102112</name>
</gene>
<accession>A0A1G7DB66</accession>
<evidence type="ECO:0000256" key="4">
    <source>
        <dbReference type="ARBA" id="ARBA00022801"/>
    </source>
</evidence>
<dbReference type="GO" id="GO:0008800">
    <property type="term" value="F:beta-lactamase activity"/>
    <property type="evidence" value="ECO:0007669"/>
    <property type="project" value="UniProtKB-UniRule"/>
</dbReference>
<dbReference type="Pfam" id="PF13354">
    <property type="entry name" value="Beta-lactamase2"/>
    <property type="match status" value="1"/>
</dbReference>
<dbReference type="PANTHER" id="PTHR35333">
    <property type="entry name" value="BETA-LACTAMASE"/>
    <property type="match status" value="1"/>
</dbReference>
<dbReference type="NCBIfam" id="NF033103">
    <property type="entry name" value="bla_class_A"/>
    <property type="match status" value="1"/>
</dbReference>
<comment type="similarity">
    <text evidence="1 6">Belongs to the class-A beta-lactamase family.</text>
</comment>
<dbReference type="InterPro" id="IPR012338">
    <property type="entry name" value="Beta-lactam/transpept-like"/>
</dbReference>
<dbReference type="SUPFAM" id="SSF56601">
    <property type="entry name" value="beta-lactamase/transpeptidase-like"/>
    <property type="match status" value="1"/>
</dbReference>
<sequence length="309" mass="32541">MPRPTHLTPRPGRRTALALGAGAALAAALPTASARAASSTGTAGLARRFRALEKEYAARLGVYAHDTATGRTVRYRADETFPLCSVFKALAAGAVLRDLDRDGEFLAKRVHYTQKQADDSGYAPVTGLPENVAGGLTVGELCAAAVSESDNCAGNLLLSELGGPSGITRFCRSLGDDTTRLDRWEPDLNSAEPWRKTDLTTPQAIGRTYGRLLLGRALPEADRERLTGWLVANTTNTERFRAGLPKDWILADKTGGGSSYGVANDVGVVWPPARPPLVLAILSTKLDPAGPTENPLVAKAAAAVAEALS</sequence>
<keyword evidence="4 6" id="KW-0378">Hydrolase</keyword>
<dbReference type="PRINTS" id="PR00118">
    <property type="entry name" value="BLACTAMASEA"/>
</dbReference>
<dbReference type="PROSITE" id="PS51318">
    <property type="entry name" value="TAT"/>
    <property type="match status" value="1"/>
</dbReference>
<evidence type="ECO:0000256" key="5">
    <source>
        <dbReference type="ARBA" id="ARBA00023251"/>
    </source>
</evidence>
<evidence type="ECO:0000259" key="8">
    <source>
        <dbReference type="Pfam" id="PF13354"/>
    </source>
</evidence>
<evidence type="ECO:0000256" key="7">
    <source>
        <dbReference type="SAM" id="SignalP"/>
    </source>
</evidence>
<dbReference type="PROSITE" id="PS00146">
    <property type="entry name" value="BETA_LACTAMASE_A"/>
    <property type="match status" value="1"/>
</dbReference>
<keyword evidence="7" id="KW-0732">Signal</keyword>